<proteinExistence type="predicted"/>
<dbReference type="Proteomes" id="UP000198953">
    <property type="component" value="Unassembled WGS sequence"/>
</dbReference>
<feature type="transmembrane region" description="Helical" evidence="1">
    <location>
        <begin position="20"/>
        <end position="36"/>
    </location>
</feature>
<dbReference type="AlphaFoldDB" id="A0A1H7QNB4"/>
<organism evidence="2 3">
    <name type="scientific">Nonomuraea pusilla</name>
    <dbReference type="NCBI Taxonomy" id="46177"/>
    <lineage>
        <taxon>Bacteria</taxon>
        <taxon>Bacillati</taxon>
        <taxon>Actinomycetota</taxon>
        <taxon>Actinomycetes</taxon>
        <taxon>Streptosporangiales</taxon>
        <taxon>Streptosporangiaceae</taxon>
        <taxon>Nonomuraea</taxon>
    </lineage>
</organism>
<evidence type="ECO:0000256" key="1">
    <source>
        <dbReference type="SAM" id="Phobius"/>
    </source>
</evidence>
<dbReference type="EMBL" id="FOBF01000005">
    <property type="protein sequence ID" value="SEL49105.1"/>
    <property type="molecule type" value="Genomic_DNA"/>
</dbReference>
<evidence type="ECO:0000313" key="2">
    <source>
        <dbReference type="EMBL" id="SEL49105.1"/>
    </source>
</evidence>
<protein>
    <submittedName>
        <fullName evidence="2">Uncharacterized protein</fullName>
    </submittedName>
</protein>
<gene>
    <name evidence="2" type="ORF">SAMN05660976_02611</name>
</gene>
<dbReference type="RefSeq" id="WP_177227328.1">
    <property type="nucleotide sequence ID" value="NZ_FOBF01000005.1"/>
</dbReference>
<keyword evidence="1" id="KW-1133">Transmembrane helix</keyword>
<keyword evidence="1" id="KW-0472">Membrane</keyword>
<sequence length="50" mass="5294">MLTGVALVVELAARWREGGWLVFVAVAALVLPFEAVHRTYRGIGAAAPST</sequence>
<reference evidence="2 3" key="1">
    <citation type="submission" date="2016-10" db="EMBL/GenBank/DDBJ databases">
        <authorList>
            <person name="de Groot N.N."/>
        </authorList>
    </citation>
    <scope>NUCLEOTIDE SEQUENCE [LARGE SCALE GENOMIC DNA]</scope>
    <source>
        <strain evidence="2 3">DSM 43357</strain>
    </source>
</reference>
<dbReference type="STRING" id="46177.SAMN05660976_02611"/>
<name>A0A1H7QNB4_9ACTN</name>
<evidence type="ECO:0000313" key="3">
    <source>
        <dbReference type="Proteomes" id="UP000198953"/>
    </source>
</evidence>
<keyword evidence="1" id="KW-0812">Transmembrane</keyword>
<accession>A0A1H7QNB4</accession>
<keyword evidence="3" id="KW-1185">Reference proteome</keyword>